<reference evidence="1" key="1">
    <citation type="journal article" date="2014" name="Genome Biol. Evol.">
        <title>Pangenome evidence for extensive interdomain horizontal transfer affecting lineage core and shell genes in uncultured planktonic thaumarchaeota and euryarchaeota.</title>
        <authorList>
            <person name="Deschamps P."/>
            <person name="Zivanovic Y."/>
            <person name="Moreira D."/>
            <person name="Rodriguez-Valera F."/>
            <person name="Lopez-Garcia P."/>
        </authorList>
    </citation>
    <scope>NUCLEOTIDE SEQUENCE</scope>
</reference>
<accession>A0A075H4S9</accession>
<dbReference type="AlphaFoldDB" id="A0A075H4S9"/>
<organism evidence="1">
    <name type="scientific">uncultured marine group II/III euryarchaeote KM3_44_G05</name>
    <dbReference type="NCBI Taxonomy" id="1456448"/>
    <lineage>
        <taxon>Archaea</taxon>
        <taxon>Methanobacteriati</taxon>
        <taxon>Methanobacteriota</taxon>
        <taxon>environmental samples</taxon>
    </lineage>
</organism>
<dbReference type="EMBL" id="KF900884">
    <property type="protein sequence ID" value="AIF10180.1"/>
    <property type="molecule type" value="Genomic_DNA"/>
</dbReference>
<evidence type="ECO:0000313" key="1">
    <source>
        <dbReference type="EMBL" id="AIF10180.1"/>
    </source>
</evidence>
<protein>
    <submittedName>
        <fullName evidence="1">Uncharacterized protein</fullName>
    </submittedName>
</protein>
<proteinExistence type="predicted"/>
<name>A0A075H4S9_9EURY</name>
<sequence length="109" mass="12269">MVSKDVRRGHSDSQIRVRVTPQRVIRVGSTVCPARLAATEFGCPKFGVESPLCVVSDENFEGAIRICINYHRCRHHLIGRPEVSLPRLLTRASIHNAEEGMYRASRVPF</sequence>